<organism evidence="6 7">
    <name type="scientific">Astyanax mexicanus</name>
    <name type="common">Blind cave fish</name>
    <name type="synonym">Astyanax fasciatus mexicanus</name>
    <dbReference type="NCBI Taxonomy" id="7994"/>
    <lineage>
        <taxon>Eukaryota</taxon>
        <taxon>Metazoa</taxon>
        <taxon>Chordata</taxon>
        <taxon>Craniata</taxon>
        <taxon>Vertebrata</taxon>
        <taxon>Euteleostomi</taxon>
        <taxon>Actinopterygii</taxon>
        <taxon>Neopterygii</taxon>
        <taxon>Teleostei</taxon>
        <taxon>Ostariophysi</taxon>
        <taxon>Characiformes</taxon>
        <taxon>Characoidei</taxon>
        <taxon>Acestrorhamphidae</taxon>
        <taxon>Acestrorhamphinae</taxon>
        <taxon>Astyanax</taxon>
    </lineage>
</organism>
<evidence type="ECO:0000256" key="1">
    <source>
        <dbReference type="ARBA" id="ARBA00004141"/>
    </source>
</evidence>
<protein>
    <recommendedName>
        <fullName evidence="5">PRA1 family protein</fullName>
    </recommendedName>
</protein>
<keyword evidence="4 5" id="KW-0472">Membrane</keyword>
<sequence length="154" mass="17248">MISTCAVKGEQGELNSPYRSFILFLTVYFRPFQLFLGAIVVVLVFSGFVWAAENKAAVRRFRRNHPSVCLVAILGSSYLLLSVLGDVAVFLFGITFPILLILIHASTRLRNLKNKLENRLESIGLKRTPMGMLLEALGQEQEFKIQDGCIADQQ</sequence>
<dbReference type="PANTHER" id="PTHR12859">
    <property type="entry name" value="PRA1 PROTEIN"/>
    <property type="match status" value="1"/>
</dbReference>
<feature type="transmembrane region" description="Helical" evidence="5">
    <location>
        <begin position="87"/>
        <end position="105"/>
    </location>
</feature>
<keyword evidence="3 5" id="KW-1133">Transmembrane helix</keyword>
<dbReference type="Proteomes" id="UP000694621">
    <property type="component" value="Unplaced"/>
</dbReference>
<evidence type="ECO:0000313" key="7">
    <source>
        <dbReference type="Proteomes" id="UP000694621"/>
    </source>
</evidence>
<proteinExistence type="inferred from homology"/>
<comment type="subcellular location">
    <subcellularLocation>
        <location evidence="1 5">Membrane</location>
        <topology evidence="1 5">Multi-pass membrane protein</topology>
    </subcellularLocation>
</comment>
<reference evidence="6" key="1">
    <citation type="submission" date="2025-08" db="UniProtKB">
        <authorList>
            <consortium name="Ensembl"/>
        </authorList>
    </citation>
    <scope>IDENTIFICATION</scope>
</reference>
<dbReference type="PANTHER" id="PTHR12859:SF1">
    <property type="entry name" value="PRA1 FAMILY PROTEIN 2"/>
    <property type="match status" value="1"/>
</dbReference>
<dbReference type="Ensembl" id="ENSAMXT00005025721.1">
    <property type="protein sequence ID" value="ENSAMXP00005023283.1"/>
    <property type="gene ID" value="ENSAMXG00005011961.1"/>
</dbReference>
<dbReference type="GO" id="GO:0016020">
    <property type="term" value="C:membrane"/>
    <property type="evidence" value="ECO:0007669"/>
    <property type="project" value="UniProtKB-SubCell"/>
</dbReference>
<feature type="transmembrane region" description="Helical" evidence="5">
    <location>
        <begin position="32"/>
        <end position="52"/>
    </location>
</feature>
<keyword evidence="2 5" id="KW-0812">Transmembrane</keyword>
<dbReference type="InterPro" id="IPR004895">
    <property type="entry name" value="Prenylated_rab_accept_PRA1"/>
</dbReference>
<evidence type="ECO:0000256" key="5">
    <source>
        <dbReference type="RuleBase" id="RU363107"/>
    </source>
</evidence>
<evidence type="ECO:0000256" key="2">
    <source>
        <dbReference type="ARBA" id="ARBA00022692"/>
    </source>
</evidence>
<evidence type="ECO:0000256" key="3">
    <source>
        <dbReference type="ARBA" id="ARBA00022989"/>
    </source>
</evidence>
<evidence type="ECO:0000256" key="4">
    <source>
        <dbReference type="ARBA" id="ARBA00023136"/>
    </source>
</evidence>
<dbReference type="AlphaFoldDB" id="A0A8B9JLY4"/>
<comment type="similarity">
    <text evidence="5">Belongs to the PRA1 family.</text>
</comment>
<dbReference type="Pfam" id="PF03208">
    <property type="entry name" value="PRA1"/>
    <property type="match status" value="1"/>
</dbReference>
<evidence type="ECO:0000313" key="6">
    <source>
        <dbReference type="Ensembl" id="ENSAMXP00005023283.1"/>
    </source>
</evidence>
<name>A0A8B9JLY4_ASTMX</name>
<feature type="transmembrane region" description="Helical" evidence="5">
    <location>
        <begin position="64"/>
        <end position="81"/>
    </location>
</feature>
<accession>A0A8B9JLY4</accession>